<accession>A0A4R3RDR0</accession>
<reference evidence="1 2" key="1">
    <citation type="submission" date="2019-03" db="EMBL/GenBank/DDBJ databases">
        <title>Genomic Encyclopedia of Type Strains, Phase IV (KMG-V): Genome sequencing to study the core and pangenomes of soil and plant-associated prokaryotes.</title>
        <authorList>
            <person name="Whitman W."/>
        </authorList>
    </citation>
    <scope>NUCLEOTIDE SEQUENCE [LARGE SCALE GENOMIC DNA]</scope>
    <source>
        <strain evidence="1 2">IE4868</strain>
    </source>
</reference>
<dbReference type="RefSeq" id="WP_132553144.1">
    <property type="nucleotide sequence ID" value="NZ_SMBK01000015.1"/>
</dbReference>
<dbReference type="EMBL" id="SMBK01000015">
    <property type="protein sequence ID" value="TCU33643.1"/>
    <property type="molecule type" value="Genomic_DNA"/>
</dbReference>
<protein>
    <submittedName>
        <fullName evidence="1">Uncharacterized protein</fullName>
    </submittedName>
</protein>
<evidence type="ECO:0000313" key="1">
    <source>
        <dbReference type="EMBL" id="TCU33643.1"/>
    </source>
</evidence>
<proteinExistence type="predicted"/>
<comment type="caution">
    <text evidence="1">The sequence shown here is derived from an EMBL/GenBank/DDBJ whole genome shotgun (WGS) entry which is preliminary data.</text>
</comment>
<organism evidence="1 2">
    <name type="scientific">Rhizobium azibense</name>
    <dbReference type="NCBI Taxonomy" id="1136135"/>
    <lineage>
        <taxon>Bacteria</taxon>
        <taxon>Pseudomonadati</taxon>
        <taxon>Pseudomonadota</taxon>
        <taxon>Alphaproteobacteria</taxon>
        <taxon>Hyphomicrobiales</taxon>
        <taxon>Rhizobiaceae</taxon>
        <taxon>Rhizobium/Agrobacterium group</taxon>
        <taxon>Rhizobium</taxon>
    </lineage>
</organism>
<sequence>MDHRDKTKGKAQWKIQTCKEREVFQTAMINQWIEKKFAWSLYRPSGIVMKLGVDRDHTTELFIAKFDEHQVAAWHGYPCNHKEPQQRPPGDILADWLAQGILPAAKIRKIASGQRCAI</sequence>
<dbReference type="Proteomes" id="UP000295507">
    <property type="component" value="Unassembled WGS sequence"/>
</dbReference>
<gene>
    <name evidence="1" type="ORF">EV129_115150</name>
</gene>
<name>A0A4R3RDR0_9HYPH</name>
<dbReference type="AlphaFoldDB" id="A0A4R3RDR0"/>
<evidence type="ECO:0000313" key="2">
    <source>
        <dbReference type="Proteomes" id="UP000295507"/>
    </source>
</evidence>